<name>A0A0F9PDY7_9ZZZZ</name>
<sequence length="69" mass="8356">MEKRSPNCFTCYSYKVCKGREEILVSYIMYKEYWRDGDAWGDLLDLLASKCRYYNYVTDEAIKKMKDEK</sequence>
<proteinExistence type="predicted"/>
<organism evidence="1">
    <name type="scientific">marine sediment metagenome</name>
    <dbReference type="NCBI Taxonomy" id="412755"/>
    <lineage>
        <taxon>unclassified sequences</taxon>
        <taxon>metagenomes</taxon>
        <taxon>ecological metagenomes</taxon>
    </lineage>
</organism>
<gene>
    <name evidence="1" type="ORF">LCGC14_1149840</name>
</gene>
<dbReference type="EMBL" id="LAZR01005520">
    <property type="protein sequence ID" value="KKM99245.1"/>
    <property type="molecule type" value="Genomic_DNA"/>
</dbReference>
<protein>
    <submittedName>
        <fullName evidence="1">Uncharacterized protein</fullName>
    </submittedName>
</protein>
<evidence type="ECO:0000313" key="1">
    <source>
        <dbReference type="EMBL" id="KKM99245.1"/>
    </source>
</evidence>
<accession>A0A0F9PDY7</accession>
<reference evidence="1" key="1">
    <citation type="journal article" date="2015" name="Nature">
        <title>Complex archaea that bridge the gap between prokaryotes and eukaryotes.</title>
        <authorList>
            <person name="Spang A."/>
            <person name="Saw J.H."/>
            <person name="Jorgensen S.L."/>
            <person name="Zaremba-Niedzwiedzka K."/>
            <person name="Martijn J."/>
            <person name="Lind A.E."/>
            <person name="van Eijk R."/>
            <person name="Schleper C."/>
            <person name="Guy L."/>
            <person name="Ettema T.J."/>
        </authorList>
    </citation>
    <scope>NUCLEOTIDE SEQUENCE</scope>
</reference>
<dbReference type="AlphaFoldDB" id="A0A0F9PDY7"/>
<comment type="caution">
    <text evidence="1">The sequence shown here is derived from an EMBL/GenBank/DDBJ whole genome shotgun (WGS) entry which is preliminary data.</text>
</comment>